<protein>
    <recommendedName>
        <fullName evidence="1">J domain-containing protein</fullName>
    </recommendedName>
</protein>
<dbReference type="InParanoid" id="A0A7M7HD51"/>
<dbReference type="RefSeq" id="XP_001602711.2">
    <property type="nucleotide sequence ID" value="XM_001602661.2"/>
</dbReference>
<organism evidence="2 3">
    <name type="scientific">Nasonia vitripennis</name>
    <name type="common">Parasitic wasp</name>
    <dbReference type="NCBI Taxonomy" id="7425"/>
    <lineage>
        <taxon>Eukaryota</taxon>
        <taxon>Metazoa</taxon>
        <taxon>Ecdysozoa</taxon>
        <taxon>Arthropoda</taxon>
        <taxon>Hexapoda</taxon>
        <taxon>Insecta</taxon>
        <taxon>Pterygota</taxon>
        <taxon>Neoptera</taxon>
        <taxon>Endopterygota</taxon>
        <taxon>Hymenoptera</taxon>
        <taxon>Apocrita</taxon>
        <taxon>Proctotrupomorpha</taxon>
        <taxon>Chalcidoidea</taxon>
        <taxon>Pteromalidae</taxon>
        <taxon>Pteromalinae</taxon>
        <taxon>Nasonia</taxon>
    </lineage>
</organism>
<evidence type="ECO:0000313" key="2">
    <source>
        <dbReference type="EnsemblMetazoa" id="XP_008216883"/>
    </source>
</evidence>
<dbReference type="SUPFAM" id="SSF46565">
    <property type="entry name" value="Chaperone J-domain"/>
    <property type="match status" value="1"/>
</dbReference>
<dbReference type="Gene3D" id="1.10.287.110">
    <property type="entry name" value="DnaJ domain"/>
    <property type="match status" value="1"/>
</dbReference>
<keyword evidence="3" id="KW-1185">Reference proteome</keyword>
<dbReference type="EnsemblMetazoa" id="XM_008218661">
    <property type="protein sequence ID" value="XP_008216883"/>
    <property type="gene ID" value="LOC100118828"/>
</dbReference>
<evidence type="ECO:0000313" key="3">
    <source>
        <dbReference type="Proteomes" id="UP000002358"/>
    </source>
</evidence>
<accession>A0A7M7HD51</accession>
<dbReference type="InterPro" id="IPR036869">
    <property type="entry name" value="J_dom_sf"/>
</dbReference>
<dbReference type="GeneID" id="100118828"/>
<name>A0A7M7HD51_NASVI</name>
<dbReference type="PROSITE" id="PS50076">
    <property type="entry name" value="DNAJ_2"/>
    <property type="match status" value="1"/>
</dbReference>
<dbReference type="Pfam" id="PF09350">
    <property type="entry name" value="DJC28_CD"/>
    <property type="match status" value="1"/>
</dbReference>
<dbReference type="SMART" id="SM00271">
    <property type="entry name" value="DnaJ"/>
    <property type="match status" value="1"/>
</dbReference>
<dbReference type="OrthoDB" id="1922282at2759"/>
<dbReference type="PANTHER" id="PTHR39158">
    <property type="entry name" value="OS08G0560600 PROTEIN"/>
    <property type="match status" value="1"/>
</dbReference>
<proteinExistence type="predicted"/>
<dbReference type="CDD" id="cd06257">
    <property type="entry name" value="DnaJ"/>
    <property type="match status" value="1"/>
</dbReference>
<reference evidence="2" key="1">
    <citation type="submission" date="2021-01" db="UniProtKB">
        <authorList>
            <consortium name="EnsemblMetazoa"/>
        </authorList>
    </citation>
    <scope>IDENTIFICATION</scope>
</reference>
<dbReference type="AlphaFoldDB" id="A0A7M7HD51"/>
<evidence type="ECO:0000259" key="1">
    <source>
        <dbReference type="PROSITE" id="PS50076"/>
    </source>
</evidence>
<dbReference type="EnsemblMetazoa" id="XM_032600125">
    <property type="protein sequence ID" value="XP_032456016"/>
    <property type="gene ID" value="LOC100118828"/>
</dbReference>
<dbReference type="Proteomes" id="UP000002358">
    <property type="component" value="Chromosome 5"/>
</dbReference>
<dbReference type="InterPro" id="IPR052573">
    <property type="entry name" value="DnaJ_C_subfamily_28"/>
</dbReference>
<dbReference type="RefSeq" id="XP_032456016.1">
    <property type="nucleotide sequence ID" value="XM_032600125.1"/>
</dbReference>
<dbReference type="RefSeq" id="XP_008216883.1">
    <property type="nucleotide sequence ID" value="XM_008218661.4"/>
</dbReference>
<dbReference type="KEGG" id="nvi:100118828"/>
<dbReference type="PANTHER" id="PTHR39158:SF1">
    <property type="entry name" value="DNAJ HOMOLOG SUBFAMILY C MEMBER 28"/>
    <property type="match status" value="1"/>
</dbReference>
<sequence>MLVFSTVYPVLTRSRNVVRRFATQKKTRTRNEIKKFHQILGVAEDCADEVLRLAFVNLAKRFHPDSGTKEANATRFSEIESAYREIQRNRYERREEESKKNPDVEEFDIKHTAPQHRHYLADDVGIGTPSVRQRRYAAERAQRAMENVLEHRLKKIQATERNTLVGMDKQRAKDIKTRYGMDRLVEDLIQEAMNKGEFRDLPGSGKPLKDNACAQNPHVDFVTHKLNQVLIDNGFTPEWIQLSKEIREDKEDLKRQLVDARNRLGELPLSHEDEYQWERTLRDSRDTVQRINKKVDKFNLLVPILQKQMLQVNLKSLGDAVLAVPPDKSAVSNAKSNLSSTSDGSEGNFVQFFASLFGKQ</sequence>
<dbReference type="FunCoup" id="A0A7M7HD51">
    <property type="interactions" value="21"/>
</dbReference>
<dbReference type="SMR" id="A0A7M7HD51"/>
<dbReference type="EnsemblMetazoa" id="XM_001602661">
    <property type="protein sequence ID" value="XP_001602711"/>
    <property type="gene ID" value="LOC100118828"/>
</dbReference>
<dbReference type="Pfam" id="PF00226">
    <property type="entry name" value="DnaJ"/>
    <property type="match status" value="1"/>
</dbReference>
<dbReference type="InterPro" id="IPR001623">
    <property type="entry name" value="DnaJ_domain"/>
</dbReference>
<feature type="domain" description="J" evidence="1">
    <location>
        <begin position="35"/>
        <end position="100"/>
    </location>
</feature>
<dbReference type="InterPro" id="IPR018961">
    <property type="entry name" value="DnaJ_homolog_subfam-C_membr-28"/>
</dbReference>